<dbReference type="PANTHER" id="PTHR46649:SF4">
    <property type="entry name" value="HALOACID DEHALOGENASE-LIKE HYDROLASE (HAD) SUPERFAMILY PROTEIN"/>
    <property type="match status" value="1"/>
</dbReference>
<protein>
    <submittedName>
        <fullName evidence="1">Putative hydrolase of the HAD superfamily</fullName>
    </submittedName>
</protein>
<evidence type="ECO:0000313" key="2">
    <source>
        <dbReference type="Proteomes" id="UP000199103"/>
    </source>
</evidence>
<dbReference type="EMBL" id="LT629772">
    <property type="protein sequence ID" value="SDT21875.1"/>
    <property type="molecule type" value="Genomic_DNA"/>
</dbReference>
<sequence length="238" mass="25495">MSASSSKSALLVDVGGVLLLLNRRELAPVIADFGGVRTSEDFYRAHCAAHNAAHPAHGDSRDYYEILPEYAGVPEDRRSECSRAYRAACATRNMWHDPDPQSKAALADFTAGGVKVAIVSQADGRIADMLRTARMCQQGPGPGVEVDQVFDSAVVGLNKPDPRFFLHATTALGVTPDQAVHVGDTVPADVVGARNAGILAVHYDPFDDCDAAGDHDHVRELAEMSRYLTSDRSSPAPR</sequence>
<dbReference type="InterPro" id="IPR036412">
    <property type="entry name" value="HAD-like_sf"/>
</dbReference>
<gene>
    <name evidence="1" type="ORF">SAMN04489812_4630</name>
</gene>
<dbReference type="SUPFAM" id="SSF56784">
    <property type="entry name" value="HAD-like"/>
    <property type="match status" value="1"/>
</dbReference>
<accession>A0A1H1YKL9</accession>
<dbReference type="PANTHER" id="PTHR46649">
    <property type="match status" value="1"/>
</dbReference>
<evidence type="ECO:0000313" key="1">
    <source>
        <dbReference type="EMBL" id="SDT21875.1"/>
    </source>
</evidence>
<proteinExistence type="predicted"/>
<dbReference type="Gene3D" id="3.40.50.1000">
    <property type="entry name" value="HAD superfamily/HAD-like"/>
    <property type="match status" value="1"/>
</dbReference>
<name>A0A1H1YKL9_9ACTN</name>
<dbReference type="STRING" id="630515.SAMN04489812_4630"/>
<dbReference type="NCBIfam" id="TIGR01549">
    <property type="entry name" value="HAD-SF-IA-v1"/>
    <property type="match status" value="1"/>
</dbReference>
<keyword evidence="1" id="KW-0378">Hydrolase</keyword>
<organism evidence="1 2">
    <name type="scientific">Microlunatus soli</name>
    <dbReference type="NCBI Taxonomy" id="630515"/>
    <lineage>
        <taxon>Bacteria</taxon>
        <taxon>Bacillati</taxon>
        <taxon>Actinomycetota</taxon>
        <taxon>Actinomycetes</taxon>
        <taxon>Propionibacteriales</taxon>
        <taxon>Propionibacteriaceae</taxon>
        <taxon>Microlunatus</taxon>
    </lineage>
</organism>
<dbReference type="OrthoDB" id="9795007at2"/>
<dbReference type="InterPro" id="IPR023214">
    <property type="entry name" value="HAD_sf"/>
</dbReference>
<dbReference type="Pfam" id="PF00702">
    <property type="entry name" value="Hydrolase"/>
    <property type="match status" value="1"/>
</dbReference>
<reference evidence="1 2" key="1">
    <citation type="submission" date="2016-10" db="EMBL/GenBank/DDBJ databases">
        <authorList>
            <person name="de Groot N.N."/>
        </authorList>
    </citation>
    <scope>NUCLEOTIDE SEQUENCE [LARGE SCALE GENOMIC DNA]</scope>
    <source>
        <strain evidence="1 2">DSM 21800</strain>
    </source>
</reference>
<dbReference type="Proteomes" id="UP000199103">
    <property type="component" value="Chromosome I"/>
</dbReference>
<dbReference type="GO" id="GO:0016787">
    <property type="term" value="F:hydrolase activity"/>
    <property type="evidence" value="ECO:0007669"/>
    <property type="project" value="UniProtKB-KW"/>
</dbReference>
<dbReference type="RefSeq" id="WP_157683635.1">
    <property type="nucleotide sequence ID" value="NZ_LT629772.1"/>
</dbReference>
<dbReference type="InterPro" id="IPR006439">
    <property type="entry name" value="HAD-SF_hydro_IA"/>
</dbReference>
<keyword evidence="2" id="KW-1185">Reference proteome</keyword>
<dbReference type="AlphaFoldDB" id="A0A1H1YKL9"/>